<dbReference type="AlphaFoldDB" id="A0A6L3J853"/>
<protein>
    <submittedName>
        <fullName evidence="1">Uncharacterized protein</fullName>
    </submittedName>
</protein>
<reference evidence="2" key="2">
    <citation type="submission" date="2021-06" db="EMBL/GenBank/DDBJ databases">
        <title>Collection of gut derived symbiotic bacterial strains cultured from healthy donors.</title>
        <authorList>
            <person name="Lin H."/>
            <person name="Littmann E."/>
            <person name="Pamer E.G."/>
        </authorList>
    </citation>
    <scope>NUCLEOTIDE SEQUENCE</scope>
    <source>
        <strain evidence="2">MSK.5.10</strain>
    </source>
</reference>
<dbReference type="EMBL" id="JAHOAX010000027">
    <property type="protein sequence ID" value="MBV3125418.1"/>
    <property type="molecule type" value="Genomic_DNA"/>
</dbReference>
<proteinExistence type="predicted"/>
<gene>
    <name evidence="1" type="ORF">F2Z07_09495</name>
    <name evidence="2" type="ORF">KSU80_19905</name>
</gene>
<sequence length="350" mass="40137">METGNIIAVYNDDKRIALNEFDALMRKTNDYMNKIATLSDRFRGCDAKQLEKETLAAIREQCTNTSFNPSDIELVSGQRFPDIVAGQHFGVEVKSTKENKWVSTGSSIVESTRVDDVGSIYMLFGKLGGIPAEFRCKPYQNCLYDIAVTHSPRYLIDMNVSPENTIFSKMGVDYDEFRLSENQIDTVRNYYKNKMKEREQKAMPWWMGGDIVTSPTLRLWGDRYFTTEEQNRYKAEMLLLFPEEICGSQYDNAALWLCVRHSVINTHFRDLFSAGGQVGFEGQACKAVVGRVKDLAPLVKKLLVGGELEIDMMEYNPSLYHAKDRYVHWVNQVANQLMEVKSLKKYLLNI</sequence>
<evidence type="ECO:0000313" key="3">
    <source>
        <dbReference type="Proteomes" id="UP000481700"/>
    </source>
</evidence>
<dbReference type="Proteomes" id="UP000777173">
    <property type="component" value="Unassembled WGS sequence"/>
</dbReference>
<accession>A0A6L3J853</accession>
<comment type="caution">
    <text evidence="1">The sequence shown here is derived from an EMBL/GenBank/DDBJ whole genome shotgun (WGS) entry which is preliminary data.</text>
</comment>
<dbReference type="EMBL" id="VVZV01000008">
    <property type="protein sequence ID" value="KAA5320911.1"/>
    <property type="molecule type" value="Genomic_DNA"/>
</dbReference>
<evidence type="ECO:0000313" key="1">
    <source>
        <dbReference type="EMBL" id="KAA5320911.1"/>
    </source>
</evidence>
<organism evidence="1 3">
    <name type="scientific">Phocaeicola dorei</name>
    <dbReference type="NCBI Taxonomy" id="357276"/>
    <lineage>
        <taxon>Bacteria</taxon>
        <taxon>Pseudomonadati</taxon>
        <taxon>Bacteroidota</taxon>
        <taxon>Bacteroidia</taxon>
        <taxon>Bacteroidales</taxon>
        <taxon>Bacteroidaceae</taxon>
        <taxon>Phocaeicola</taxon>
    </lineage>
</organism>
<dbReference type="RefSeq" id="WP_117475510.1">
    <property type="nucleotide sequence ID" value="NZ_DAWDYP010000013.1"/>
</dbReference>
<reference evidence="1 3" key="1">
    <citation type="journal article" date="2019" name="Nat. Med.">
        <title>A library of human gut bacterial isolates paired with longitudinal multiomics data enables mechanistic microbiome research.</title>
        <authorList>
            <person name="Poyet M."/>
            <person name="Groussin M."/>
            <person name="Gibbons S.M."/>
            <person name="Avila-Pacheco J."/>
            <person name="Jiang X."/>
            <person name="Kearney S.M."/>
            <person name="Perrotta A.R."/>
            <person name="Berdy B."/>
            <person name="Zhao S."/>
            <person name="Lieberman T.D."/>
            <person name="Swanson P.K."/>
            <person name="Smith M."/>
            <person name="Roesemann S."/>
            <person name="Alexander J.E."/>
            <person name="Rich S.A."/>
            <person name="Livny J."/>
            <person name="Vlamakis H."/>
            <person name="Clish C."/>
            <person name="Bullock K."/>
            <person name="Deik A."/>
            <person name="Scott J."/>
            <person name="Pierce K.A."/>
            <person name="Xavier R.J."/>
            <person name="Alm E.J."/>
        </authorList>
    </citation>
    <scope>NUCLEOTIDE SEQUENCE [LARGE SCALE GENOMIC DNA]</scope>
    <source>
        <strain evidence="1 3">BIOML-A25</strain>
    </source>
</reference>
<dbReference type="Proteomes" id="UP000481700">
    <property type="component" value="Unassembled WGS sequence"/>
</dbReference>
<evidence type="ECO:0000313" key="2">
    <source>
        <dbReference type="EMBL" id="MBV3125418.1"/>
    </source>
</evidence>
<name>A0A6L3J853_9BACT</name>